<gene>
    <name evidence="3" type="ORF">Tci_017312</name>
</gene>
<evidence type="ECO:0000313" key="3">
    <source>
        <dbReference type="EMBL" id="GEU45334.1"/>
    </source>
</evidence>
<accession>A0A6L2KBQ8</accession>
<sequence>MASESSKAVVIPKFDMHIYTFEHTSSEMETAIEENCIPADLHPRLPPPGMTMNRIPSRLKNTKKRTKSDQNRTKTGSNECLAAIRLYEPSPHWDTTWGHWFLFENKTKGRAKKCFKEVTMSLKGWKKKFFLLDRPCQHLELRYDIKDQDKHVIDMDTFLKLPTWTETVVSKGDPIPEDQHPKPRVTPPLPIGAKLPELTAAQKSLEKPDAKIAAAREKKEQQSLAKAHAKRAGAGGVGGSRKKQKTQKNDELVQSGFEETLSAIPFNQAIPDAGKKPATVAAPNISRVTTAKKVIVNLSGNTYGSNPSVEVNQPSPACDHDDIHVSSHPDGTSFFSFHSVSFVFFFYVFDTPIFLQFIRSPLSMVIRVISRTYKTLGQSVVARGELLKRHEQLNREYVDLHNRSDTQLVKLDRLRATASDQVEKIRNLEKDLEPKTQQLIVAEGKVRVLESEKLAVLTQLAQAEADRNFFFKEFIPAVVKRFHTSVEYQKSLAAPVQLCFTTGWLGDLSLGRTEDQVADSCDLPMDELLTVCPDVPPPSATEGLTFDSVIESIV</sequence>
<feature type="region of interest" description="Disordered" evidence="2">
    <location>
        <begin position="170"/>
        <end position="192"/>
    </location>
</feature>
<evidence type="ECO:0000256" key="2">
    <source>
        <dbReference type="SAM" id="MobiDB-lite"/>
    </source>
</evidence>
<reference evidence="3" key="1">
    <citation type="journal article" date="2019" name="Sci. Rep.">
        <title>Draft genome of Tanacetum cinerariifolium, the natural source of mosquito coil.</title>
        <authorList>
            <person name="Yamashiro T."/>
            <person name="Shiraishi A."/>
            <person name="Satake H."/>
            <person name="Nakayama K."/>
        </authorList>
    </citation>
    <scope>NUCLEOTIDE SEQUENCE</scope>
</reference>
<feature type="compositionally biased region" description="Basic and acidic residues" evidence="2">
    <location>
        <begin position="205"/>
        <end position="221"/>
    </location>
</feature>
<keyword evidence="1" id="KW-0175">Coiled coil</keyword>
<proteinExistence type="predicted"/>
<comment type="caution">
    <text evidence="3">The sequence shown here is derived from an EMBL/GenBank/DDBJ whole genome shotgun (WGS) entry which is preliminary data.</text>
</comment>
<feature type="coiled-coil region" evidence="1">
    <location>
        <begin position="383"/>
        <end position="431"/>
    </location>
</feature>
<organism evidence="3">
    <name type="scientific">Tanacetum cinerariifolium</name>
    <name type="common">Dalmatian daisy</name>
    <name type="synonym">Chrysanthemum cinerariifolium</name>
    <dbReference type="NCBI Taxonomy" id="118510"/>
    <lineage>
        <taxon>Eukaryota</taxon>
        <taxon>Viridiplantae</taxon>
        <taxon>Streptophyta</taxon>
        <taxon>Embryophyta</taxon>
        <taxon>Tracheophyta</taxon>
        <taxon>Spermatophyta</taxon>
        <taxon>Magnoliopsida</taxon>
        <taxon>eudicotyledons</taxon>
        <taxon>Gunneridae</taxon>
        <taxon>Pentapetalae</taxon>
        <taxon>asterids</taxon>
        <taxon>campanulids</taxon>
        <taxon>Asterales</taxon>
        <taxon>Asteraceae</taxon>
        <taxon>Asteroideae</taxon>
        <taxon>Anthemideae</taxon>
        <taxon>Anthemidinae</taxon>
        <taxon>Tanacetum</taxon>
    </lineage>
</organism>
<protein>
    <submittedName>
        <fullName evidence="3">Uncharacterized protein</fullName>
    </submittedName>
</protein>
<evidence type="ECO:0000256" key="1">
    <source>
        <dbReference type="SAM" id="Coils"/>
    </source>
</evidence>
<dbReference type="EMBL" id="BKCJ010001971">
    <property type="protein sequence ID" value="GEU45334.1"/>
    <property type="molecule type" value="Genomic_DNA"/>
</dbReference>
<feature type="region of interest" description="Disordered" evidence="2">
    <location>
        <begin position="44"/>
        <end position="75"/>
    </location>
</feature>
<name>A0A6L2KBQ8_TANCI</name>
<feature type="region of interest" description="Disordered" evidence="2">
    <location>
        <begin position="205"/>
        <end position="250"/>
    </location>
</feature>
<dbReference type="AlphaFoldDB" id="A0A6L2KBQ8"/>